<protein>
    <submittedName>
        <fullName evidence="2">Uncharacterized protein</fullName>
    </submittedName>
</protein>
<dbReference type="EMBL" id="LACI01001326">
    <property type="protein sequence ID" value="KJU84715.1"/>
    <property type="molecule type" value="Genomic_DNA"/>
</dbReference>
<sequence>MPHTQTLSTPQRKLKARDITGSRGPCPLVGGSEGPGATFMPGVAHPLERQEAEPPLSLSFFLVL</sequence>
<reference evidence="2 3" key="1">
    <citation type="submission" date="2015-02" db="EMBL/GenBank/DDBJ databases">
        <title>Single-cell genomics of uncultivated deep-branching MTB reveals a conserved set of magnetosome genes.</title>
        <authorList>
            <person name="Kolinko S."/>
            <person name="Richter M."/>
            <person name="Glockner F.O."/>
            <person name="Brachmann A."/>
            <person name="Schuler D."/>
        </authorList>
    </citation>
    <scope>NUCLEOTIDE SEQUENCE [LARGE SCALE GENOMIC DNA]</scope>
    <source>
        <strain evidence="2">TM-1</strain>
    </source>
</reference>
<comment type="caution">
    <text evidence="2">The sequence shown here is derived from an EMBL/GenBank/DDBJ whole genome shotgun (WGS) entry which is preliminary data.</text>
</comment>
<name>A0A0F3GRY0_9BACT</name>
<evidence type="ECO:0000256" key="1">
    <source>
        <dbReference type="SAM" id="MobiDB-lite"/>
    </source>
</evidence>
<keyword evidence="3" id="KW-1185">Reference proteome</keyword>
<evidence type="ECO:0000313" key="3">
    <source>
        <dbReference type="Proteomes" id="UP000033423"/>
    </source>
</evidence>
<accession>A0A0F3GRY0</accession>
<dbReference type="Proteomes" id="UP000033423">
    <property type="component" value="Unassembled WGS sequence"/>
</dbReference>
<dbReference type="AlphaFoldDB" id="A0A0F3GRY0"/>
<feature type="compositionally biased region" description="Polar residues" evidence="1">
    <location>
        <begin position="1"/>
        <end position="11"/>
    </location>
</feature>
<gene>
    <name evidence="2" type="ORF">MBAV_003091</name>
</gene>
<proteinExistence type="predicted"/>
<feature type="region of interest" description="Disordered" evidence="1">
    <location>
        <begin position="1"/>
        <end position="42"/>
    </location>
</feature>
<evidence type="ECO:0000313" key="2">
    <source>
        <dbReference type="EMBL" id="KJU84715.1"/>
    </source>
</evidence>
<organism evidence="2 3">
    <name type="scientific">Candidatus Magnetobacterium bavaricum</name>
    <dbReference type="NCBI Taxonomy" id="29290"/>
    <lineage>
        <taxon>Bacteria</taxon>
        <taxon>Pseudomonadati</taxon>
        <taxon>Nitrospirota</taxon>
        <taxon>Thermodesulfovibrionia</taxon>
        <taxon>Thermodesulfovibrionales</taxon>
        <taxon>Candidatus Magnetobacteriaceae</taxon>
        <taxon>Candidatus Magnetobacterium</taxon>
    </lineage>
</organism>